<evidence type="ECO:0000313" key="1">
    <source>
        <dbReference type="EMBL" id="VTQ88740.1"/>
    </source>
</evidence>
<dbReference type="Proteomes" id="UP000308489">
    <property type="component" value="Chromosome 1"/>
</dbReference>
<evidence type="ECO:0000313" key="2">
    <source>
        <dbReference type="Proteomes" id="UP000308489"/>
    </source>
</evidence>
<dbReference type="EMBL" id="LR590481">
    <property type="protein sequence ID" value="VTQ88740.1"/>
    <property type="molecule type" value="Genomic_DNA"/>
</dbReference>
<dbReference type="OrthoDB" id="1909498at2"/>
<dbReference type="RefSeq" id="WP_138209957.1">
    <property type="nucleotide sequence ID" value="NZ_CBCRUQ010000020.1"/>
</dbReference>
<proteinExistence type="predicted"/>
<organism evidence="1 2">
    <name type="scientific">Hathewaya histolytica</name>
    <name type="common">Clostridium histolyticum</name>
    <dbReference type="NCBI Taxonomy" id="1498"/>
    <lineage>
        <taxon>Bacteria</taxon>
        <taxon>Bacillati</taxon>
        <taxon>Bacillota</taxon>
        <taxon>Clostridia</taxon>
        <taxon>Eubacteriales</taxon>
        <taxon>Clostridiaceae</taxon>
        <taxon>Hathewaya</taxon>
    </lineage>
</organism>
<gene>
    <name evidence="1" type="ORF">NCTC503_01286</name>
</gene>
<dbReference type="KEGG" id="hhw:NCTC503_01286"/>
<dbReference type="AlphaFoldDB" id="A0A4U9RIW3"/>
<accession>A0A4U9RIW3</accession>
<keyword evidence="2" id="KW-1185">Reference proteome</keyword>
<protein>
    <submittedName>
        <fullName evidence="1">Uncharacterized protein</fullName>
    </submittedName>
</protein>
<name>A0A4U9RIW3_HATHI</name>
<sequence length="123" mass="14332">MKLNEKFIKNKVLQAIKIKPTYIVLMRKEKTSNGMRGGKEKKIKVAELDVFFDDFKRNNLFDTFRDSGHVKKVRSLGIICVTEGFQIKEKDYFSIDSQTYVVTYPGEVVKDVYIADIERVNNE</sequence>
<reference evidence="1 2" key="1">
    <citation type="submission" date="2019-05" db="EMBL/GenBank/DDBJ databases">
        <authorList>
            <consortium name="Pathogen Informatics"/>
        </authorList>
    </citation>
    <scope>NUCLEOTIDE SEQUENCE [LARGE SCALE GENOMIC DNA]</scope>
    <source>
        <strain evidence="1 2">NCTC503</strain>
    </source>
</reference>